<dbReference type="InterPro" id="IPR012910">
    <property type="entry name" value="Plug_dom"/>
</dbReference>
<evidence type="ECO:0000256" key="3">
    <source>
        <dbReference type="ARBA" id="ARBA00022452"/>
    </source>
</evidence>
<feature type="domain" description="TonB-dependent receptor plug" evidence="9">
    <location>
        <begin position="195"/>
        <end position="297"/>
    </location>
</feature>
<dbReference type="NCBIfam" id="TIGR04056">
    <property type="entry name" value="OMP_RagA_SusC"/>
    <property type="match status" value="1"/>
</dbReference>
<evidence type="ECO:0000256" key="1">
    <source>
        <dbReference type="ARBA" id="ARBA00004571"/>
    </source>
</evidence>
<keyword evidence="4 7" id="KW-0812">Transmembrane</keyword>
<keyword evidence="5 7" id="KW-0472">Membrane</keyword>
<dbReference type="SUPFAM" id="SSF49464">
    <property type="entry name" value="Carboxypeptidase regulatory domain-like"/>
    <property type="match status" value="1"/>
</dbReference>
<dbReference type="InterPro" id="IPR023997">
    <property type="entry name" value="TonB-dep_OMP_SusC/RagA_CS"/>
</dbReference>
<keyword evidence="2 7" id="KW-0813">Transport</keyword>
<keyword evidence="6 7" id="KW-0998">Cell outer membrane</keyword>
<keyword evidence="8" id="KW-0732">Signal</keyword>
<dbReference type="Pfam" id="PF07715">
    <property type="entry name" value="Plug"/>
    <property type="match status" value="1"/>
</dbReference>
<dbReference type="InterPro" id="IPR008969">
    <property type="entry name" value="CarboxyPept-like_regulatory"/>
</dbReference>
<reference evidence="10 11" key="1">
    <citation type="submission" date="2021-11" db="EMBL/GenBank/DDBJ databases">
        <title>Genomic of Niabella pedocola.</title>
        <authorList>
            <person name="Wu T."/>
        </authorList>
    </citation>
    <scope>NUCLEOTIDE SEQUENCE [LARGE SCALE GENOMIC DNA]</scope>
    <source>
        <strain evidence="10 11">JCM 31011</strain>
    </source>
</reference>
<gene>
    <name evidence="10" type="ORF">LQ567_00600</name>
</gene>
<evidence type="ECO:0000259" key="9">
    <source>
        <dbReference type="Pfam" id="PF07715"/>
    </source>
</evidence>
<comment type="subcellular location">
    <subcellularLocation>
        <location evidence="1 7">Cell outer membrane</location>
        <topology evidence="1 7">Multi-pass membrane protein</topology>
    </subcellularLocation>
</comment>
<protein>
    <submittedName>
        <fullName evidence="10">SusC/RagA family TonB-linked outer membrane protein</fullName>
    </submittedName>
</protein>
<feature type="chain" id="PRO_5046269207" evidence="8">
    <location>
        <begin position="18"/>
        <end position="1145"/>
    </location>
</feature>
<evidence type="ECO:0000256" key="5">
    <source>
        <dbReference type="ARBA" id="ARBA00023136"/>
    </source>
</evidence>
<evidence type="ECO:0000313" key="10">
    <source>
        <dbReference type="EMBL" id="MCD2421241.1"/>
    </source>
</evidence>
<comment type="caution">
    <text evidence="10">The sequence shown here is derived from an EMBL/GenBank/DDBJ whole genome shotgun (WGS) entry which is preliminary data.</text>
</comment>
<evidence type="ECO:0000256" key="4">
    <source>
        <dbReference type="ARBA" id="ARBA00022692"/>
    </source>
</evidence>
<organism evidence="10 11">
    <name type="scientific">Niabella pedocola</name>
    <dbReference type="NCBI Taxonomy" id="1752077"/>
    <lineage>
        <taxon>Bacteria</taxon>
        <taxon>Pseudomonadati</taxon>
        <taxon>Bacteroidota</taxon>
        <taxon>Chitinophagia</taxon>
        <taxon>Chitinophagales</taxon>
        <taxon>Chitinophagaceae</taxon>
        <taxon>Niabella</taxon>
    </lineage>
</organism>
<dbReference type="InterPro" id="IPR037066">
    <property type="entry name" value="Plug_dom_sf"/>
</dbReference>
<dbReference type="PROSITE" id="PS52016">
    <property type="entry name" value="TONB_DEPENDENT_REC_3"/>
    <property type="match status" value="1"/>
</dbReference>
<sequence>MKIAVVLLTAVCLQAAATGHSQETITLSLKDASFYEVLTNIQKQTAYRFIYHDNVRLKKETVNIHVVNASLAYVMDALMRNSGFSYSVLNNGLVAITATEAQARIITGKITNIKGEPLAGVSVQLKSGKAGTATDVAGQFTLNVPDGAVLVISAVGYQTKEVVVGADNNIDILLEAIETKLDEVVVVAYGAESRQTQTSAVASIKASDIRNIPTAALSTSLAGRLPGAIIIQNSGFVGANASIAVRGSRTAALYVIDNVVSDKSQFDVLDPGEIESISILKDAAAAAIYGARASGGVVVVKTRSGKKGKTAFNYRGMLSTNRTMYPLQNWTAEQELIFRNGVATNQNRLSASPNPNFQVPFNQEALDYAKTLNYQSLNDILWRNPSSQQHSIDASGGSDNVTYFFSANYNSNKGSYDNTNFDKYTLRAKVDANVSKNLKIGTNISYNRRYTDRFYWPYDGDNGEGFTVADFYRPTFNLSRLYPFYSKADGSATTADDPARIATIMPGWGFNPAQTVNSVNYRHILYNTFNAIVTGELKIPQIKGLSLRVLGDYRQDNFFRKDFVGEFNVSYRVQPAGASGINLLKLTPLKFDAASTVVNNYGKSYTSIDQFMYMDERYQTNGFLDYTRSFGRHNISAFAGFEQYQFMRKAMNGTAQDLLTSNIDQILVANTDAARRGFGGSELNQSRLSYFGRAKYDYDARYIAEFSFREDGSYIFPQGKQFGFFPSVSAGWVISRERFFTIKPISTLKLRASYGTTGYDGVDGTTTNIAPFQFQNNYSVTGGYLFAGGNMPGLAPQSVLPNPNITWQINKTMNGGIDMGFLDDALSMSFDYFVTNKSHVLASTVDLIPGTLGTGLPTTNIGKLRSNGFELVLGYGKSKGAFSYNVGFNINYAIEKYISWPQLSTLADFQKLIGRPTNGIVTGYLSQGIVKDQAVIDALPAGFKQFGRPVILGSVLLKDINGAGYAPGPDGKVDNNDVAILSTNAVPRTTFGVPVDLRWKNLSLNMLFQGVGKYDKFVQTINGIGAFQQADRPYFELWTDAYSPDLNPGGKYPMASGSFSDPDLMGGSSSFWVRNGAYARLKNVTLGYSLPKKWISQVGFTGVQLSFNATNLFTITRFKEYDPEQSSIDSYPLFRTYAFGLNISL</sequence>
<keyword evidence="3 7" id="KW-1134">Transmembrane beta strand</keyword>
<evidence type="ECO:0000256" key="6">
    <source>
        <dbReference type="ARBA" id="ARBA00023237"/>
    </source>
</evidence>
<name>A0ABS8PJH6_9BACT</name>
<dbReference type="SUPFAM" id="SSF56935">
    <property type="entry name" value="Porins"/>
    <property type="match status" value="1"/>
</dbReference>
<comment type="similarity">
    <text evidence="7">Belongs to the TonB-dependent receptor family.</text>
</comment>
<evidence type="ECO:0000313" key="11">
    <source>
        <dbReference type="Proteomes" id="UP001199816"/>
    </source>
</evidence>
<dbReference type="InterPro" id="IPR039426">
    <property type="entry name" value="TonB-dep_rcpt-like"/>
</dbReference>
<evidence type="ECO:0000256" key="8">
    <source>
        <dbReference type="SAM" id="SignalP"/>
    </source>
</evidence>
<accession>A0ABS8PJH6</accession>
<evidence type="ECO:0000256" key="7">
    <source>
        <dbReference type="PROSITE-ProRule" id="PRU01360"/>
    </source>
</evidence>
<dbReference type="InterPro" id="IPR023996">
    <property type="entry name" value="TonB-dep_OMP_SusC/RagA"/>
</dbReference>
<feature type="signal peptide" evidence="8">
    <location>
        <begin position="1"/>
        <end position="17"/>
    </location>
</feature>
<dbReference type="InterPro" id="IPR036942">
    <property type="entry name" value="Beta-barrel_TonB_sf"/>
</dbReference>
<dbReference type="Proteomes" id="UP001199816">
    <property type="component" value="Unassembled WGS sequence"/>
</dbReference>
<proteinExistence type="inferred from homology"/>
<dbReference type="Gene3D" id="2.170.130.10">
    <property type="entry name" value="TonB-dependent receptor, plug domain"/>
    <property type="match status" value="1"/>
</dbReference>
<dbReference type="RefSeq" id="WP_231002085.1">
    <property type="nucleotide sequence ID" value="NZ_JAJNEC010000001.1"/>
</dbReference>
<dbReference type="NCBIfam" id="TIGR04057">
    <property type="entry name" value="SusC_RagA_signa"/>
    <property type="match status" value="1"/>
</dbReference>
<evidence type="ECO:0000256" key="2">
    <source>
        <dbReference type="ARBA" id="ARBA00022448"/>
    </source>
</evidence>
<dbReference type="EMBL" id="JAJNEC010000001">
    <property type="protein sequence ID" value="MCD2421241.1"/>
    <property type="molecule type" value="Genomic_DNA"/>
</dbReference>
<keyword evidence="11" id="KW-1185">Reference proteome</keyword>
<dbReference type="Gene3D" id="2.60.40.1120">
    <property type="entry name" value="Carboxypeptidase-like, regulatory domain"/>
    <property type="match status" value="1"/>
</dbReference>
<dbReference type="Gene3D" id="2.40.170.20">
    <property type="entry name" value="TonB-dependent receptor, beta-barrel domain"/>
    <property type="match status" value="1"/>
</dbReference>
<dbReference type="Pfam" id="PF13715">
    <property type="entry name" value="CarbopepD_reg_2"/>
    <property type="match status" value="1"/>
</dbReference>